<dbReference type="InterPro" id="IPR037079">
    <property type="entry name" value="AF2212/PG0164-like_sf"/>
</dbReference>
<protein>
    <submittedName>
        <fullName evidence="1">DUF1905 domain-containing protein</fullName>
    </submittedName>
</protein>
<evidence type="ECO:0000313" key="2">
    <source>
        <dbReference type="Proteomes" id="UP000278351"/>
    </source>
</evidence>
<evidence type="ECO:0000313" key="1">
    <source>
        <dbReference type="EMBL" id="RPE05922.1"/>
    </source>
</evidence>
<dbReference type="OrthoDB" id="680797at2"/>
<dbReference type="EMBL" id="RPDH01000003">
    <property type="protein sequence ID" value="RPE05922.1"/>
    <property type="molecule type" value="Genomic_DNA"/>
</dbReference>
<proteinExistence type="predicted"/>
<dbReference type="InterPro" id="IPR015018">
    <property type="entry name" value="DUF1905"/>
</dbReference>
<sequence>MQTPLCNKKYQLQKFPGKGGWTYAHIPEASNGKRKISVFTKVSGTIDDYAITNATLMSMGERRYFIPVNAAIRKQIGKEAGDWVKIVLHIQEAGAPVAADEFTTCLKDEPAAWEHYKTFSKTEQQAWIRWVNEPAEEKTRVERIADAVTKIAKGKKFS</sequence>
<organism evidence="1 2">
    <name type="scientific">Chitinophaga lutea</name>
    <dbReference type="NCBI Taxonomy" id="2488634"/>
    <lineage>
        <taxon>Bacteria</taxon>
        <taxon>Pseudomonadati</taxon>
        <taxon>Bacteroidota</taxon>
        <taxon>Chitinophagia</taxon>
        <taxon>Chitinophagales</taxon>
        <taxon>Chitinophagaceae</taxon>
        <taxon>Chitinophaga</taxon>
    </lineage>
</organism>
<gene>
    <name evidence="1" type="ORF">EGT74_26565</name>
</gene>
<name>A0A3N4PB80_9BACT</name>
<accession>A0A3N4PB80</accession>
<reference evidence="1 2" key="1">
    <citation type="submission" date="2018-11" db="EMBL/GenBank/DDBJ databases">
        <title>Chitinophaga lutea sp.nov., isolate from arsenic contaminated soil.</title>
        <authorList>
            <person name="Zong Y."/>
        </authorList>
    </citation>
    <scope>NUCLEOTIDE SEQUENCE [LARGE SCALE GENOMIC DNA]</scope>
    <source>
        <strain evidence="1 2">ZY74</strain>
    </source>
</reference>
<comment type="caution">
    <text evidence="1">The sequence shown here is derived from an EMBL/GenBank/DDBJ whole genome shotgun (WGS) entry which is preliminary data.</text>
</comment>
<dbReference type="AlphaFoldDB" id="A0A3N4PB80"/>
<keyword evidence="2" id="KW-1185">Reference proteome</keyword>
<dbReference type="Pfam" id="PF08922">
    <property type="entry name" value="DUF1905"/>
    <property type="match status" value="1"/>
</dbReference>
<dbReference type="Pfam" id="PF13376">
    <property type="entry name" value="OmdA"/>
    <property type="match status" value="1"/>
</dbReference>
<dbReference type="Proteomes" id="UP000278351">
    <property type="component" value="Unassembled WGS sequence"/>
</dbReference>
<dbReference type="Gene3D" id="2.40.30.100">
    <property type="entry name" value="AF2212/PG0164-like"/>
    <property type="match status" value="1"/>
</dbReference>
<dbReference type="SUPFAM" id="SSF141694">
    <property type="entry name" value="AF2212/PG0164-like"/>
    <property type="match status" value="1"/>
</dbReference>
<dbReference type="RefSeq" id="WP_123849571.1">
    <property type="nucleotide sequence ID" value="NZ_RPDH01000003.1"/>
</dbReference>